<reference evidence="8 9" key="1">
    <citation type="submission" date="2020-08" db="EMBL/GenBank/DDBJ databases">
        <title>Paraeoetvoesia sp. YC-7-48 draft genome sequence.</title>
        <authorList>
            <person name="Yao L."/>
        </authorList>
    </citation>
    <scope>NUCLEOTIDE SEQUENCE [LARGE SCALE GENOMIC DNA]</scope>
    <source>
        <strain evidence="9">YC-7-48</strain>
    </source>
</reference>
<feature type="transmembrane region" description="Helical" evidence="7">
    <location>
        <begin position="7"/>
        <end position="24"/>
    </location>
</feature>
<evidence type="ECO:0000256" key="3">
    <source>
        <dbReference type="ARBA" id="ARBA00022475"/>
    </source>
</evidence>
<dbReference type="NCBIfam" id="NF006520">
    <property type="entry name" value="PRK08965.1-4"/>
    <property type="match status" value="1"/>
</dbReference>
<dbReference type="InterPro" id="IPR002758">
    <property type="entry name" value="Cation_antiport_E"/>
</dbReference>
<name>A0A842HN30_9BURK</name>
<gene>
    <name evidence="8" type="ORF">GTU67_00100</name>
</gene>
<evidence type="ECO:0000256" key="5">
    <source>
        <dbReference type="ARBA" id="ARBA00022989"/>
    </source>
</evidence>
<comment type="caution">
    <text evidence="8">The sequence shown here is derived from an EMBL/GenBank/DDBJ whole genome shotgun (WGS) entry which is preliminary data.</text>
</comment>
<dbReference type="RefSeq" id="WP_185778179.1">
    <property type="nucleotide sequence ID" value="NZ_JACJUU010000001.1"/>
</dbReference>
<sequence>MTRIKRVINWLMLPALLLVLWLILNQTIAPSQILLGAVVSLLLAWAAMRLRPLRSRPKKPLTIIRLFFSCIADITLSNLQVFKIIWFKPQSHTPGFIRIPLDMKDPHGLAALACILTYTPGTVWAGYSDESGILTLHVLDLEDTQHWIDLVKNRYERPLMEIFE</sequence>
<evidence type="ECO:0000313" key="8">
    <source>
        <dbReference type="EMBL" id="MBC2768315.1"/>
    </source>
</evidence>
<evidence type="ECO:0000256" key="2">
    <source>
        <dbReference type="ARBA" id="ARBA00006228"/>
    </source>
</evidence>
<dbReference type="GO" id="GO:0005886">
    <property type="term" value="C:plasma membrane"/>
    <property type="evidence" value="ECO:0007669"/>
    <property type="project" value="UniProtKB-SubCell"/>
</dbReference>
<keyword evidence="5 7" id="KW-1133">Transmembrane helix</keyword>
<organism evidence="8 9">
    <name type="scientific">Pusillimonas minor</name>
    <dbReference type="NCBI Taxonomy" id="2697024"/>
    <lineage>
        <taxon>Bacteria</taxon>
        <taxon>Pseudomonadati</taxon>
        <taxon>Pseudomonadota</taxon>
        <taxon>Betaproteobacteria</taxon>
        <taxon>Burkholderiales</taxon>
        <taxon>Alcaligenaceae</taxon>
        <taxon>Pusillimonas</taxon>
    </lineage>
</organism>
<evidence type="ECO:0000256" key="4">
    <source>
        <dbReference type="ARBA" id="ARBA00022692"/>
    </source>
</evidence>
<keyword evidence="6 7" id="KW-0472">Membrane</keyword>
<evidence type="ECO:0000256" key="6">
    <source>
        <dbReference type="ARBA" id="ARBA00023136"/>
    </source>
</evidence>
<dbReference type="EMBL" id="JACJUU010000001">
    <property type="protein sequence ID" value="MBC2768315.1"/>
    <property type="molecule type" value="Genomic_DNA"/>
</dbReference>
<dbReference type="PIRSF" id="PIRSF019239">
    <property type="entry name" value="MrpE"/>
    <property type="match status" value="1"/>
</dbReference>
<comment type="subcellular location">
    <subcellularLocation>
        <location evidence="1">Cell membrane</location>
        <topology evidence="1">Multi-pass membrane protein</topology>
    </subcellularLocation>
</comment>
<dbReference type="Proteomes" id="UP000545386">
    <property type="component" value="Unassembled WGS sequence"/>
</dbReference>
<protein>
    <submittedName>
        <fullName evidence="8">Na+/H+ antiporter subunit E</fullName>
    </submittedName>
</protein>
<dbReference type="PANTHER" id="PTHR34584:SF1">
    <property type="entry name" value="NA(+)_H(+) ANTIPORTER SUBUNIT E1"/>
    <property type="match status" value="1"/>
</dbReference>
<comment type="similarity">
    <text evidence="2">Belongs to the CPA3 antiporters (TC 2.A.63) subunit E family.</text>
</comment>
<proteinExistence type="inferred from homology"/>
<feature type="transmembrane region" description="Helical" evidence="7">
    <location>
        <begin position="30"/>
        <end position="50"/>
    </location>
</feature>
<keyword evidence="4 7" id="KW-0812">Transmembrane</keyword>
<accession>A0A842HN30</accession>
<dbReference type="GO" id="GO:0008324">
    <property type="term" value="F:monoatomic cation transmembrane transporter activity"/>
    <property type="evidence" value="ECO:0007669"/>
    <property type="project" value="InterPro"/>
</dbReference>
<evidence type="ECO:0000313" key="9">
    <source>
        <dbReference type="Proteomes" id="UP000545386"/>
    </source>
</evidence>
<evidence type="ECO:0000256" key="7">
    <source>
        <dbReference type="SAM" id="Phobius"/>
    </source>
</evidence>
<dbReference type="Pfam" id="PF01899">
    <property type="entry name" value="MNHE"/>
    <property type="match status" value="1"/>
</dbReference>
<dbReference type="PANTHER" id="PTHR34584">
    <property type="entry name" value="NA(+)/H(+) ANTIPORTER SUBUNIT E1"/>
    <property type="match status" value="1"/>
</dbReference>
<keyword evidence="9" id="KW-1185">Reference proteome</keyword>
<dbReference type="AlphaFoldDB" id="A0A842HN30"/>
<keyword evidence="3" id="KW-1003">Cell membrane</keyword>
<evidence type="ECO:0000256" key="1">
    <source>
        <dbReference type="ARBA" id="ARBA00004651"/>
    </source>
</evidence>